<accession>A0A9P0JYX7</accession>
<dbReference type="InterPro" id="IPR000980">
    <property type="entry name" value="SH2"/>
</dbReference>
<dbReference type="InterPro" id="IPR001496">
    <property type="entry name" value="SOCS_box"/>
</dbReference>
<reference evidence="8" key="1">
    <citation type="submission" date="2022-03" db="EMBL/GenBank/DDBJ databases">
        <authorList>
            <person name="Sayadi A."/>
        </authorList>
    </citation>
    <scope>NUCLEOTIDE SEQUENCE</scope>
</reference>
<dbReference type="OrthoDB" id="10063348at2759"/>
<sequence length="264" mass="29383">MFGCSAHAVCPKCQHEFECCNGGPRRWFSGGGIISMNDPPLFPTPEAASPSVPLAFVLPPFTTGAAQQLVPLQPVPPPPPQEADTEFQRLSDIVRDLRQSGWYYEGLGHSESDELLKGTPHGTFLVRDSSDPRFLFSLSISTDRGPSSVRLHYIRGYFRLDAQSHLLSAMPLFPSVIHLVEHYVRQSKYCLLNPHVWVDGLGKWYSPIYISKPLRKREGIPSLKHLARMAANQVVREGGCKSATAAHELPASLRAYLDEYPFTL</sequence>
<dbReference type="GO" id="GO:0046935">
    <property type="term" value="F:1-phosphatidylinositol-3-kinase regulator activity"/>
    <property type="evidence" value="ECO:0007669"/>
    <property type="project" value="TreeGrafter"/>
</dbReference>
<feature type="domain" description="SH2" evidence="6">
    <location>
        <begin position="102"/>
        <end position="208"/>
    </location>
</feature>
<dbReference type="PROSITE" id="PS50225">
    <property type="entry name" value="SOCS"/>
    <property type="match status" value="1"/>
</dbReference>
<dbReference type="CDD" id="cd09923">
    <property type="entry name" value="SH2_SOCS_family"/>
    <property type="match status" value="1"/>
</dbReference>
<dbReference type="EMBL" id="CAKOFQ010006705">
    <property type="protein sequence ID" value="CAH1963048.1"/>
    <property type="molecule type" value="Genomic_DNA"/>
</dbReference>
<dbReference type="InterPro" id="IPR036860">
    <property type="entry name" value="SH2_dom_sf"/>
</dbReference>
<dbReference type="SMART" id="SM00252">
    <property type="entry name" value="SH2"/>
    <property type="match status" value="1"/>
</dbReference>
<keyword evidence="3" id="KW-0833">Ubl conjugation pathway</keyword>
<dbReference type="SUPFAM" id="SSF55550">
    <property type="entry name" value="SH2 domain"/>
    <property type="match status" value="1"/>
</dbReference>
<feature type="domain" description="SOCS box" evidence="7">
    <location>
        <begin position="209"/>
        <end position="263"/>
    </location>
</feature>
<dbReference type="PROSITE" id="PS50001">
    <property type="entry name" value="SH2"/>
    <property type="match status" value="1"/>
</dbReference>
<name>A0A9P0JYX7_ACAOB</name>
<dbReference type="GO" id="GO:0009968">
    <property type="term" value="P:negative regulation of signal transduction"/>
    <property type="evidence" value="ECO:0007669"/>
    <property type="project" value="UniProtKB-KW"/>
</dbReference>
<keyword evidence="9" id="KW-1185">Reference proteome</keyword>
<dbReference type="InterPro" id="IPR036036">
    <property type="entry name" value="SOCS_box-like_dom_sf"/>
</dbReference>
<gene>
    <name evidence="8" type="ORF">ACAOBT_LOCUS4978</name>
</gene>
<keyword evidence="1" id="KW-0341">Growth regulation</keyword>
<evidence type="ECO:0000256" key="4">
    <source>
        <dbReference type="ARBA" id="ARBA00022999"/>
    </source>
</evidence>
<evidence type="ECO:0000313" key="9">
    <source>
        <dbReference type="Proteomes" id="UP001152888"/>
    </source>
</evidence>
<evidence type="ECO:0000256" key="5">
    <source>
        <dbReference type="PROSITE-ProRule" id="PRU00191"/>
    </source>
</evidence>
<proteinExistence type="predicted"/>
<dbReference type="GO" id="GO:0046854">
    <property type="term" value="P:phosphatidylinositol phosphate biosynthetic process"/>
    <property type="evidence" value="ECO:0007669"/>
    <property type="project" value="TreeGrafter"/>
</dbReference>
<organism evidence="8 9">
    <name type="scientific">Acanthoscelides obtectus</name>
    <name type="common">Bean weevil</name>
    <name type="synonym">Bruchus obtectus</name>
    <dbReference type="NCBI Taxonomy" id="200917"/>
    <lineage>
        <taxon>Eukaryota</taxon>
        <taxon>Metazoa</taxon>
        <taxon>Ecdysozoa</taxon>
        <taxon>Arthropoda</taxon>
        <taxon>Hexapoda</taxon>
        <taxon>Insecta</taxon>
        <taxon>Pterygota</taxon>
        <taxon>Neoptera</taxon>
        <taxon>Endopterygota</taxon>
        <taxon>Coleoptera</taxon>
        <taxon>Polyphaga</taxon>
        <taxon>Cucujiformia</taxon>
        <taxon>Chrysomeloidea</taxon>
        <taxon>Chrysomelidae</taxon>
        <taxon>Bruchinae</taxon>
        <taxon>Bruchini</taxon>
        <taxon>Acanthoscelides</taxon>
    </lineage>
</organism>
<dbReference type="Pfam" id="PF00017">
    <property type="entry name" value="SH2"/>
    <property type="match status" value="1"/>
</dbReference>
<evidence type="ECO:0000313" key="8">
    <source>
        <dbReference type="EMBL" id="CAH1963048.1"/>
    </source>
</evidence>
<evidence type="ECO:0000256" key="3">
    <source>
        <dbReference type="ARBA" id="ARBA00022786"/>
    </source>
</evidence>
<keyword evidence="2" id="KW-0734">Signal transduction inhibitor</keyword>
<evidence type="ECO:0000259" key="6">
    <source>
        <dbReference type="PROSITE" id="PS50001"/>
    </source>
</evidence>
<comment type="caution">
    <text evidence="8">The sequence shown here is derived from an EMBL/GenBank/DDBJ whole genome shotgun (WGS) entry which is preliminary data.</text>
</comment>
<dbReference type="GO" id="GO:0035556">
    <property type="term" value="P:intracellular signal transduction"/>
    <property type="evidence" value="ECO:0007669"/>
    <property type="project" value="InterPro"/>
</dbReference>
<dbReference type="Proteomes" id="UP001152888">
    <property type="component" value="Unassembled WGS sequence"/>
</dbReference>
<dbReference type="PANTHER" id="PTHR10155">
    <property type="entry name" value="PHOSPHATIDYLINOSITOL 3-KINASE REGULATORY SUBUNIT"/>
    <property type="match status" value="1"/>
</dbReference>
<dbReference type="PRINTS" id="PR00401">
    <property type="entry name" value="SH2DOMAIN"/>
</dbReference>
<dbReference type="PANTHER" id="PTHR10155:SF16">
    <property type="entry name" value="SUPPRESSOR OF CYTOKINE SIGNALING 2"/>
    <property type="match status" value="1"/>
</dbReference>
<keyword evidence="4 5" id="KW-0727">SH2 domain</keyword>
<dbReference type="AlphaFoldDB" id="A0A9P0JYX7"/>
<evidence type="ECO:0008006" key="10">
    <source>
        <dbReference type="Google" id="ProtNLM"/>
    </source>
</evidence>
<evidence type="ECO:0000256" key="1">
    <source>
        <dbReference type="ARBA" id="ARBA00022604"/>
    </source>
</evidence>
<protein>
    <recommendedName>
        <fullName evidence="10">Suppressor of cytokine signaling 2</fullName>
    </recommendedName>
</protein>
<evidence type="ECO:0000256" key="2">
    <source>
        <dbReference type="ARBA" id="ARBA00022700"/>
    </source>
</evidence>
<dbReference type="GO" id="GO:0005942">
    <property type="term" value="C:phosphatidylinositol 3-kinase complex"/>
    <property type="evidence" value="ECO:0007669"/>
    <property type="project" value="TreeGrafter"/>
</dbReference>
<dbReference type="Gene3D" id="3.30.505.10">
    <property type="entry name" value="SH2 domain"/>
    <property type="match status" value="1"/>
</dbReference>
<dbReference type="SUPFAM" id="SSF158235">
    <property type="entry name" value="SOCS box-like"/>
    <property type="match status" value="1"/>
</dbReference>
<evidence type="ECO:0000259" key="7">
    <source>
        <dbReference type="PROSITE" id="PS50225"/>
    </source>
</evidence>